<dbReference type="RefSeq" id="WP_269213673.1">
    <property type="nucleotide sequence ID" value="NZ_FOKC01000007.1"/>
</dbReference>
<proteinExistence type="predicted"/>
<organism evidence="2 3">
    <name type="scientific">Nocardioides alpinus</name>
    <dbReference type="NCBI Taxonomy" id="748909"/>
    <lineage>
        <taxon>Bacteria</taxon>
        <taxon>Bacillati</taxon>
        <taxon>Actinomycetota</taxon>
        <taxon>Actinomycetes</taxon>
        <taxon>Propionibacteriales</taxon>
        <taxon>Nocardioidaceae</taxon>
        <taxon>Nocardioides</taxon>
    </lineage>
</organism>
<dbReference type="EMBL" id="FOKC01000007">
    <property type="protein sequence ID" value="SFB32678.1"/>
    <property type="molecule type" value="Genomic_DNA"/>
</dbReference>
<protein>
    <submittedName>
        <fullName evidence="2">Uncharacterized protein</fullName>
    </submittedName>
</protein>
<accession>A0A1I1A7Y2</accession>
<name>A0A1I1A7Y2_9ACTN</name>
<evidence type="ECO:0000256" key="1">
    <source>
        <dbReference type="SAM" id="MobiDB-lite"/>
    </source>
</evidence>
<dbReference type="Proteomes" id="UP000199113">
    <property type="component" value="Unassembled WGS sequence"/>
</dbReference>
<gene>
    <name evidence="2" type="ORF">SAMN05192575_107203</name>
</gene>
<evidence type="ECO:0000313" key="3">
    <source>
        <dbReference type="Proteomes" id="UP000199113"/>
    </source>
</evidence>
<reference evidence="2" key="1">
    <citation type="submission" date="2016-10" db="EMBL/GenBank/DDBJ databases">
        <authorList>
            <person name="de Groot N.N."/>
        </authorList>
    </citation>
    <scope>NUCLEOTIDE SEQUENCE [LARGE SCALE GENOMIC DNA]</scope>
    <source>
        <strain evidence="2">CGMCC 1.10697</strain>
    </source>
</reference>
<feature type="region of interest" description="Disordered" evidence="1">
    <location>
        <begin position="18"/>
        <end position="43"/>
    </location>
</feature>
<sequence length="43" mass="4972">MGMMKKAGAFAIAKKVYDEARKPHNQAKIKEAARKLQESRKRR</sequence>
<dbReference type="AlphaFoldDB" id="A0A1I1A7Y2"/>
<evidence type="ECO:0000313" key="2">
    <source>
        <dbReference type="EMBL" id="SFB32678.1"/>
    </source>
</evidence>